<feature type="binding site" evidence="9 11">
    <location>
        <position position="127"/>
    </location>
    <ligand>
        <name>substrate</name>
    </ligand>
</feature>
<feature type="binding site" evidence="9 11">
    <location>
        <begin position="117"/>
        <end position="118"/>
    </location>
    <ligand>
        <name>substrate</name>
    </ligand>
</feature>
<dbReference type="InterPro" id="IPR001874">
    <property type="entry name" value="DHquinase_II"/>
</dbReference>
<dbReference type="EC" id="4.2.1.10" evidence="6 9"/>
<evidence type="ECO:0000256" key="11">
    <source>
        <dbReference type="PIRSR" id="PIRSR001399-2"/>
    </source>
</evidence>
<keyword evidence="9" id="KW-0028">Amino-acid biosynthesis</keyword>
<dbReference type="PANTHER" id="PTHR21272:SF3">
    <property type="entry name" value="CATABOLIC 3-DEHYDROQUINASE"/>
    <property type="match status" value="1"/>
</dbReference>
<dbReference type="Gene3D" id="3.40.50.9100">
    <property type="entry name" value="Dehydroquinase, class II"/>
    <property type="match status" value="1"/>
</dbReference>
<dbReference type="HAMAP" id="MF_00169">
    <property type="entry name" value="AroQ"/>
    <property type="match status" value="1"/>
</dbReference>
<dbReference type="NCBIfam" id="NF003805">
    <property type="entry name" value="PRK05395.1-2"/>
    <property type="match status" value="1"/>
</dbReference>
<feature type="site" description="Transition state stabilizer" evidence="9 12">
    <location>
        <position position="34"/>
    </location>
</feature>
<dbReference type="Proteomes" id="UP000249453">
    <property type="component" value="Unassembled WGS sequence"/>
</dbReference>
<keyword evidence="7 9" id="KW-0057">Aromatic amino acid biosynthesis</keyword>
<comment type="similarity">
    <text evidence="4 9">Belongs to the type-II 3-dehydroquinase family.</text>
</comment>
<sequence length="168" mass="18145">MHSTFIKSVIDCEQIMVKTVFVLNGPNLNLLGKREPGIYGSAALEDIEASCKSEAERLGLSIEFRQSNHEGELVSWIQEAGSLNAYVLINPAAYSHTSVAIHDAIRAAKVTVVEVHLSNIHAREAFRHHSYVSAVATGVICGFGTEGYLLGLRALAAIAKQEENNGQA</sequence>
<reference evidence="13 14" key="1">
    <citation type="submission" date="2018-06" db="EMBL/GenBank/DDBJ databases">
        <title>Genomic Encyclopedia of Type Strains, Phase IV (KMG-IV): sequencing the most valuable type-strain genomes for metagenomic binning, comparative biology and taxonomic classification.</title>
        <authorList>
            <person name="Goeker M."/>
        </authorList>
    </citation>
    <scope>NUCLEOTIDE SEQUENCE [LARGE SCALE GENOMIC DNA]</scope>
    <source>
        <strain evidence="13 14">DSM 26720</strain>
    </source>
</reference>
<dbReference type="GO" id="GO:0009073">
    <property type="term" value="P:aromatic amino acid family biosynthetic process"/>
    <property type="evidence" value="ECO:0007669"/>
    <property type="project" value="UniProtKB-KW"/>
</dbReference>
<evidence type="ECO:0000256" key="1">
    <source>
        <dbReference type="ARBA" id="ARBA00001864"/>
    </source>
</evidence>
<dbReference type="AlphaFoldDB" id="A0A364JV43"/>
<keyword evidence="8 9" id="KW-0456">Lyase</keyword>
<dbReference type="GO" id="GO:0009423">
    <property type="term" value="P:chorismate biosynthetic process"/>
    <property type="evidence" value="ECO:0007669"/>
    <property type="project" value="UniProtKB-UniRule"/>
</dbReference>
<proteinExistence type="inferred from homology"/>
<evidence type="ECO:0000256" key="10">
    <source>
        <dbReference type="PIRSR" id="PIRSR001399-1"/>
    </source>
</evidence>
<evidence type="ECO:0000313" key="14">
    <source>
        <dbReference type="Proteomes" id="UP000249453"/>
    </source>
</evidence>
<evidence type="ECO:0000313" key="13">
    <source>
        <dbReference type="EMBL" id="RAK28574.1"/>
    </source>
</evidence>
<keyword evidence="14" id="KW-1185">Reference proteome</keyword>
<feature type="binding site" evidence="9 11">
    <location>
        <position position="96"/>
    </location>
    <ligand>
        <name>substrate</name>
    </ligand>
</feature>
<evidence type="ECO:0000256" key="3">
    <source>
        <dbReference type="ARBA" id="ARBA00004902"/>
    </source>
</evidence>
<dbReference type="GO" id="GO:0003855">
    <property type="term" value="F:3-dehydroquinate dehydratase activity"/>
    <property type="evidence" value="ECO:0007669"/>
    <property type="project" value="UniProtKB-UniRule"/>
</dbReference>
<feature type="active site" description="Proton acceptor" evidence="9 10">
    <location>
        <position position="39"/>
    </location>
</feature>
<organism evidence="13 14">
    <name type="scientific">Falsochrobactrum ovis</name>
    <dbReference type="NCBI Taxonomy" id="1293442"/>
    <lineage>
        <taxon>Bacteria</taxon>
        <taxon>Pseudomonadati</taxon>
        <taxon>Pseudomonadota</taxon>
        <taxon>Alphaproteobacteria</taxon>
        <taxon>Hyphomicrobiales</taxon>
        <taxon>Brucellaceae</taxon>
        <taxon>Falsochrobactrum</taxon>
    </lineage>
</organism>
<gene>
    <name evidence="9" type="primary">aroQ</name>
    <name evidence="13" type="ORF">C7374_106108</name>
</gene>
<evidence type="ECO:0000256" key="6">
    <source>
        <dbReference type="ARBA" id="ARBA00012060"/>
    </source>
</evidence>
<comment type="catalytic activity">
    <reaction evidence="1 9">
        <text>3-dehydroquinate = 3-dehydroshikimate + H2O</text>
        <dbReference type="Rhea" id="RHEA:21096"/>
        <dbReference type="ChEBI" id="CHEBI:15377"/>
        <dbReference type="ChEBI" id="CHEBI:16630"/>
        <dbReference type="ChEBI" id="CHEBI:32364"/>
        <dbReference type="EC" id="4.2.1.10"/>
    </reaction>
</comment>
<comment type="pathway">
    <text evidence="3 9">Metabolic intermediate biosynthesis; chorismate biosynthesis; chorismate from D-erythrose 4-phosphate and phosphoenolpyruvate: step 3/7.</text>
</comment>
<dbReference type="EMBL" id="QLMK01000006">
    <property type="protein sequence ID" value="RAK28574.1"/>
    <property type="molecule type" value="Genomic_DNA"/>
</dbReference>
<dbReference type="GO" id="GO:0019631">
    <property type="term" value="P:quinate catabolic process"/>
    <property type="evidence" value="ECO:0007669"/>
    <property type="project" value="TreeGrafter"/>
</dbReference>
<evidence type="ECO:0000256" key="12">
    <source>
        <dbReference type="PIRSR" id="PIRSR001399-3"/>
    </source>
</evidence>
<dbReference type="NCBIfam" id="TIGR01088">
    <property type="entry name" value="aroQ"/>
    <property type="match status" value="1"/>
</dbReference>
<comment type="caution">
    <text evidence="13">The sequence shown here is derived from an EMBL/GenBank/DDBJ whole genome shotgun (WGS) entry which is preliminary data.</text>
</comment>
<dbReference type="GO" id="GO:0008652">
    <property type="term" value="P:amino acid biosynthetic process"/>
    <property type="evidence" value="ECO:0007669"/>
    <property type="project" value="UniProtKB-KW"/>
</dbReference>
<evidence type="ECO:0000256" key="9">
    <source>
        <dbReference type="HAMAP-Rule" id="MF_00169"/>
    </source>
</evidence>
<dbReference type="PANTHER" id="PTHR21272">
    <property type="entry name" value="CATABOLIC 3-DEHYDROQUINASE"/>
    <property type="match status" value="1"/>
</dbReference>
<evidence type="ECO:0000256" key="7">
    <source>
        <dbReference type="ARBA" id="ARBA00023141"/>
    </source>
</evidence>
<evidence type="ECO:0000256" key="8">
    <source>
        <dbReference type="ARBA" id="ARBA00023239"/>
    </source>
</evidence>
<protein>
    <recommendedName>
        <fullName evidence="6 9">3-dehydroquinate dehydratase</fullName>
        <shortName evidence="9">3-dehydroquinase</shortName>
        <ecNumber evidence="6 9">4.2.1.10</ecNumber>
    </recommendedName>
    <alternativeName>
        <fullName evidence="9">Type II DHQase</fullName>
    </alternativeName>
</protein>
<comment type="subunit">
    <text evidence="5 9">Homododecamer.</text>
</comment>
<evidence type="ECO:0000256" key="2">
    <source>
        <dbReference type="ARBA" id="ARBA00003924"/>
    </source>
</evidence>
<feature type="binding site" evidence="9 11">
    <location>
        <position position="103"/>
    </location>
    <ligand>
        <name>substrate</name>
    </ligand>
</feature>
<evidence type="ECO:0000256" key="4">
    <source>
        <dbReference type="ARBA" id="ARBA00011037"/>
    </source>
</evidence>
<accession>A0A364JV43</accession>
<feature type="active site" description="Proton donor" evidence="9 10">
    <location>
        <position position="116"/>
    </location>
</feature>
<name>A0A364JV43_9HYPH</name>
<dbReference type="InterPro" id="IPR036441">
    <property type="entry name" value="DHquinase_II_sf"/>
</dbReference>
<dbReference type="NCBIfam" id="NF003806">
    <property type="entry name" value="PRK05395.1-3"/>
    <property type="match status" value="1"/>
</dbReference>
<dbReference type="CDD" id="cd00466">
    <property type="entry name" value="DHQase_II"/>
    <property type="match status" value="1"/>
</dbReference>
<dbReference type="Pfam" id="PF01220">
    <property type="entry name" value="DHquinase_II"/>
    <property type="match status" value="1"/>
</dbReference>
<evidence type="ECO:0000256" key="5">
    <source>
        <dbReference type="ARBA" id="ARBA00011193"/>
    </source>
</evidence>
<dbReference type="PIRSF" id="PIRSF001399">
    <property type="entry name" value="DHquinase_II"/>
    <property type="match status" value="1"/>
</dbReference>
<dbReference type="NCBIfam" id="NF003807">
    <property type="entry name" value="PRK05395.1-4"/>
    <property type="match status" value="1"/>
</dbReference>
<dbReference type="PROSITE" id="PS01029">
    <property type="entry name" value="DEHYDROQUINASE_II"/>
    <property type="match status" value="1"/>
</dbReference>
<comment type="function">
    <text evidence="2 9">Catalyzes a trans-dehydration via an enolate intermediate.</text>
</comment>
<dbReference type="InterPro" id="IPR018509">
    <property type="entry name" value="DHquinase_II_CS"/>
</dbReference>
<feature type="binding site" evidence="9 11">
    <location>
        <position position="90"/>
    </location>
    <ligand>
        <name>substrate</name>
    </ligand>
</feature>
<dbReference type="UniPathway" id="UPA00053">
    <property type="reaction ID" value="UER00086"/>
</dbReference>
<dbReference type="SUPFAM" id="SSF52304">
    <property type="entry name" value="Type II 3-dehydroquinate dehydratase"/>
    <property type="match status" value="1"/>
</dbReference>